<protein>
    <submittedName>
        <fullName evidence="4">Putative hydrolase</fullName>
    </submittedName>
</protein>
<gene>
    <name evidence="4" type="ORF">RS84_00637</name>
</gene>
<organism evidence="4 5">
    <name type="scientific">Microbacterium hydrocarbonoxydans</name>
    <dbReference type="NCBI Taxonomy" id="273678"/>
    <lineage>
        <taxon>Bacteria</taxon>
        <taxon>Bacillati</taxon>
        <taxon>Actinomycetota</taxon>
        <taxon>Actinomycetes</taxon>
        <taxon>Micrococcales</taxon>
        <taxon>Microbacteriaceae</taxon>
        <taxon>Microbacterium</taxon>
    </lineage>
</organism>
<evidence type="ECO:0000313" key="4">
    <source>
        <dbReference type="EMBL" id="KJL49007.1"/>
    </source>
</evidence>
<reference evidence="4 5" key="1">
    <citation type="submission" date="2015-02" db="EMBL/GenBank/DDBJ databases">
        <title>Draft genome sequences of ten Microbacterium spp. with emphasis on heavy metal contaminated environments.</title>
        <authorList>
            <person name="Corretto E."/>
        </authorList>
    </citation>
    <scope>NUCLEOTIDE SEQUENCE [LARGE SCALE GENOMIC DNA]</scope>
    <source>
        <strain evidence="4 5">SA35</strain>
    </source>
</reference>
<comment type="caution">
    <text evidence="4">The sequence shown here is derived from an EMBL/GenBank/DDBJ whole genome shotgun (WGS) entry which is preliminary data.</text>
</comment>
<evidence type="ECO:0000256" key="1">
    <source>
        <dbReference type="ARBA" id="ARBA00006499"/>
    </source>
</evidence>
<feature type="domain" description="Phospholipase/carboxylesterase/thioesterase" evidence="3">
    <location>
        <begin position="19"/>
        <end position="209"/>
    </location>
</feature>
<dbReference type="EMBL" id="JYJB01000005">
    <property type="protein sequence ID" value="KJL49007.1"/>
    <property type="molecule type" value="Genomic_DNA"/>
</dbReference>
<dbReference type="Pfam" id="PF02230">
    <property type="entry name" value="Abhydrolase_2"/>
    <property type="match status" value="1"/>
</dbReference>
<evidence type="ECO:0000256" key="2">
    <source>
        <dbReference type="ARBA" id="ARBA00022801"/>
    </source>
</evidence>
<dbReference type="InterPro" id="IPR003140">
    <property type="entry name" value="PLipase/COase/thioEstase"/>
</dbReference>
<dbReference type="Gene3D" id="3.40.50.1820">
    <property type="entry name" value="alpha/beta hydrolase"/>
    <property type="match status" value="1"/>
</dbReference>
<sequence length="215" mass="23372">MSENLRIDDSATLWSTEARERMPLLVLLHGYGADENDLFGLARYLPAGLAVASVAAPLAPPWPMPGRSWYPIEGLDGRDPSHVTAAAEALLRWLDEIGADDIALLGFSQGAAVSLQALRLAPERIGAVVALSGYVAPGDLPGDPELAERRPRVFWGRGTHDDVIPPNLVVHTADWLPTHSDLSGRVYTGLTHSISEDELVDVRVFLDRWLENLSV</sequence>
<keyword evidence="2 4" id="KW-0378">Hydrolase</keyword>
<evidence type="ECO:0000313" key="5">
    <source>
        <dbReference type="Proteomes" id="UP000033900"/>
    </source>
</evidence>
<proteinExistence type="inferred from homology"/>
<keyword evidence="5" id="KW-1185">Reference proteome</keyword>
<dbReference type="PATRIC" id="fig|273678.4.peg.630"/>
<dbReference type="Proteomes" id="UP000033900">
    <property type="component" value="Unassembled WGS sequence"/>
</dbReference>
<dbReference type="STRING" id="273678.RS84_00637"/>
<accession>A0A0M2HQG8</accession>
<dbReference type="PANTHER" id="PTHR10655">
    <property type="entry name" value="LYSOPHOSPHOLIPASE-RELATED"/>
    <property type="match status" value="1"/>
</dbReference>
<name>A0A0M2HQG8_9MICO</name>
<dbReference type="InterPro" id="IPR050565">
    <property type="entry name" value="LYPA1-2/EST-like"/>
</dbReference>
<comment type="similarity">
    <text evidence="1">Belongs to the AB hydrolase superfamily. AB hydrolase 2 family.</text>
</comment>
<dbReference type="PANTHER" id="PTHR10655:SF17">
    <property type="entry name" value="LYSOPHOSPHOLIPASE-LIKE PROTEIN 1"/>
    <property type="match status" value="1"/>
</dbReference>
<dbReference type="SUPFAM" id="SSF53474">
    <property type="entry name" value="alpha/beta-Hydrolases"/>
    <property type="match status" value="1"/>
</dbReference>
<dbReference type="InterPro" id="IPR029058">
    <property type="entry name" value="AB_hydrolase_fold"/>
</dbReference>
<dbReference type="RefSeq" id="WP_235281370.1">
    <property type="nucleotide sequence ID" value="NZ_JYJB01000005.1"/>
</dbReference>
<dbReference type="GO" id="GO:0016787">
    <property type="term" value="F:hydrolase activity"/>
    <property type="evidence" value="ECO:0007669"/>
    <property type="project" value="UniProtKB-KW"/>
</dbReference>
<dbReference type="AlphaFoldDB" id="A0A0M2HQG8"/>
<evidence type="ECO:0000259" key="3">
    <source>
        <dbReference type="Pfam" id="PF02230"/>
    </source>
</evidence>